<dbReference type="GO" id="GO:0004386">
    <property type="term" value="F:helicase activity"/>
    <property type="evidence" value="ECO:0007669"/>
    <property type="project" value="UniProtKB-KW"/>
</dbReference>
<evidence type="ECO:0000256" key="1">
    <source>
        <dbReference type="SAM" id="MobiDB-lite"/>
    </source>
</evidence>
<feature type="region of interest" description="Disordered" evidence="1">
    <location>
        <begin position="1"/>
        <end position="34"/>
    </location>
</feature>
<reference evidence="2" key="1">
    <citation type="submission" date="2014-09" db="EMBL/GenBank/DDBJ databases">
        <authorList>
            <person name="Magalhaes I.L.F."/>
            <person name="Oliveira U."/>
            <person name="Santos F.R."/>
            <person name="Vidigal T.H.D.A."/>
            <person name="Brescovit A.D."/>
            <person name="Santos A.J."/>
        </authorList>
    </citation>
    <scope>NUCLEOTIDE SEQUENCE</scope>
    <source>
        <tissue evidence="2">Shoot tissue taken approximately 20 cm above the soil surface</tissue>
    </source>
</reference>
<feature type="compositionally biased region" description="Basic residues" evidence="1">
    <location>
        <begin position="75"/>
        <end position="84"/>
    </location>
</feature>
<keyword evidence="2" id="KW-0067">ATP-binding</keyword>
<dbReference type="AlphaFoldDB" id="A0A0A9CQ13"/>
<evidence type="ECO:0000313" key="2">
    <source>
        <dbReference type="EMBL" id="JAD77641.1"/>
    </source>
</evidence>
<name>A0A0A9CQ13_ARUDO</name>
<feature type="region of interest" description="Disordered" evidence="1">
    <location>
        <begin position="58"/>
        <end position="84"/>
    </location>
</feature>
<proteinExistence type="predicted"/>
<keyword evidence="2" id="KW-0378">Hydrolase</keyword>
<accession>A0A0A9CQ13</accession>
<protein>
    <submittedName>
        <fullName evidence="2">Similar to ATP-dependent helicase</fullName>
    </submittedName>
</protein>
<feature type="compositionally biased region" description="Basic residues" evidence="1">
    <location>
        <begin position="1"/>
        <end position="10"/>
    </location>
</feature>
<sequence>MTARRRRRRSSSWTGRKEPSRFAAAPNSSSTGRNTIKFLESEGLGEARDGAYDLQAVQREHRVGLRGTGSGDDRRRKRRGRGIG</sequence>
<keyword evidence="2" id="KW-0547">Nucleotide-binding</keyword>
<reference evidence="2" key="2">
    <citation type="journal article" date="2015" name="Data Brief">
        <title>Shoot transcriptome of the giant reed, Arundo donax.</title>
        <authorList>
            <person name="Barrero R.A."/>
            <person name="Guerrero F.D."/>
            <person name="Moolhuijzen P."/>
            <person name="Goolsby J.A."/>
            <person name="Tidwell J."/>
            <person name="Bellgard S.E."/>
            <person name="Bellgard M.I."/>
        </authorList>
    </citation>
    <scope>NUCLEOTIDE SEQUENCE</scope>
    <source>
        <tissue evidence="2">Shoot tissue taken approximately 20 cm above the soil surface</tissue>
    </source>
</reference>
<dbReference type="EMBL" id="GBRH01220254">
    <property type="protein sequence ID" value="JAD77641.1"/>
    <property type="molecule type" value="Transcribed_RNA"/>
</dbReference>
<keyword evidence="2" id="KW-0347">Helicase</keyword>
<organism evidence="2">
    <name type="scientific">Arundo donax</name>
    <name type="common">Giant reed</name>
    <name type="synonym">Donax arundinaceus</name>
    <dbReference type="NCBI Taxonomy" id="35708"/>
    <lineage>
        <taxon>Eukaryota</taxon>
        <taxon>Viridiplantae</taxon>
        <taxon>Streptophyta</taxon>
        <taxon>Embryophyta</taxon>
        <taxon>Tracheophyta</taxon>
        <taxon>Spermatophyta</taxon>
        <taxon>Magnoliopsida</taxon>
        <taxon>Liliopsida</taxon>
        <taxon>Poales</taxon>
        <taxon>Poaceae</taxon>
        <taxon>PACMAD clade</taxon>
        <taxon>Arundinoideae</taxon>
        <taxon>Arundineae</taxon>
        <taxon>Arundo</taxon>
    </lineage>
</organism>